<evidence type="ECO:0008006" key="3">
    <source>
        <dbReference type="Google" id="ProtNLM"/>
    </source>
</evidence>
<organism evidence="1 2">
    <name type="scientific">Glycomyces algeriensis</name>
    <dbReference type="NCBI Taxonomy" id="256037"/>
    <lineage>
        <taxon>Bacteria</taxon>
        <taxon>Bacillati</taxon>
        <taxon>Actinomycetota</taxon>
        <taxon>Actinomycetes</taxon>
        <taxon>Glycomycetales</taxon>
        <taxon>Glycomycetaceae</taxon>
        <taxon>Glycomyces</taxon>
    </lineage>
</organism>
<dbReference type="RefSeq" id="WP_270117465.1">
    <property type="nucleotide sequence ID" value="NZ_BAAAOL010000008.1"/>
</dbReference>
<dbReference type="AlphaFoldDB" id="A0A9W6LG07"/>
<reference evidence="1" key="1">
    <citation type="submission" date="2022-12" db="EMBL/GenBank/DDBJ databases">
        <title>Reference genome sequencing for broad-spectrum identification of bacterial and archaeal isolates by mass spectrometry.</title>
        <authorList>
            <person name="Sekiguchi Y."/>
            <person name="Tourlousse D.M."/>
        </authorList>
    </citation>
    <scope>NUCLEOTIDE SEQUENCE</scope>
    <source>
        <strain evidence="1">LLR39Z86</strain>
    </source>
</reference>
<dbReference type="EMBL" id="BSDT01000001">
    <property type="protein sequence ID" value="GLI42148.1"/>
    <property type="molecule type" value="Genomic_DNA"/>
</dbReference>
<dbReference type="Proteomes" id="UP001144313">
    <property type="component" value="Unassembled WGS sequence"/>
</dbReference>
<dbReference type="Gene3D" id="2.60.120.200">
    <property type="match status" value="1"/>
</dbReference>
<evidence type="ECO:0000313" key="1">
    <source>
        <dbReference type="EMBL" id="GLI42148.1"/>
    </source>
</evidence>
<accession>A0A9W6LG07</accession>
<dbReference type="PANTHER" id="PTHR35332">
    <property type="entry name" value="REGULATION OF ENOLASE PROTEIN 1"/>
    <property type="match status" value="1"/>
</dbReference>
<dbReference type="InterPro" id="IPR013320">
    <property type="entry name" value="ConA-like_dom_sf"/>
</dbReference>
<comment type="caution">
    <text evidence="1">The sequence shown here is derived from an EMBL/GenBank/DDBJ whole genome shotgun (WGS) entry which is preliminary data.</text>
</comment>
<dbReference type="SUPFAM" id="SSF49899">
    <property type="entry name" value="Concanavalin A-like lectins/glucanases"/>
    <property type="match status" value="1"/>
</dbReference>
<protein>
    <recommendedName>
        <fullName evidence="3">DUF1349 domain-containing protein</fullName>
    </recommendedName>
</protein>
<dbReference type="InterPro" id="IPR009784">
    <property type="entry name" value="DUF1349"/>
</dbReference>
<name>A0A9W6LG07_9ACTN</name>
<gene>
    <name evidence="1" type="ORF">GALLR39Z86_19980</name>
</gene>
<proteinExistence type="predicted"/>
<dbReference type="Pfam" id="PF07081">
    <property type="entry name" value="DUF1349"/>
    <property type="match status" value="1"/>
</dbReference>
<dbReference type="PANTHER" id="PTHR35332:SF2">
    <property type="entry name" value="REGULATION OF ENOLASE PROTEIN 1"/>
    <property type="match status" value="1"/>
</dbReference>
<sequence>MTVNIPALPFPLAWEGAVEPPKWRVTDAGLEATATGGTDWYVYAPAPATHAPANGARLLGVPPEGDWQFSARITVGFNGKYDAGTLFLLADDTHWSKLCFEYSPDEQGMVVSVVTRGVSDDANAWNVDGDSVWMRVSRIGEGFAFHASSDGQRWEFVRCFGFGVDAPIKAGFGVQAPEGQGCEVQFTDITFKPETLQDLRNGS</sequence>
<evidence type="ECO:0000313" key="2">
    <source>
        <dbReference type="Proteomes" id="UP001144313"/>
    </source>
</evidence>
<keyword evidence="2" id="KW-1185">Reference proteome</keyword>